<feature type="transmembrane region" description="Helical" evidence="1">
    <location>
        <begin position="119"/>
        <end position="138"/>
    </location>
</feature>
<dbReference type="PANTHER" id="PTHR36434:SF1">
    <property type="entry name" value="MEMBRANE PROTEASE YUGP-RELATED"/>
    <property type="match status" value="1"/>
</dbReference>
<evidence type="ECO:0000256" key="1">
    <source>
        <dbReference type="SAM" id="Phobius"/>
    </source>
</evidence>
<keyword evidence="1" id="KW-1133">Transmembrane helix</keyword>
<dbReference type="Proteomes" id="UP000596739">
    <property type="component" value="Unassembled WGS sequence"/>
</dbReference>
<gene>
    <name evidence="2" type="ORF">JHL18_08165</name>
</gene>
<name>A0ABS1EMQ1_9CLOT</name>
<dbReference type="EMBL" id="JAENHN010000026">
    <property type="protein sequence ID" value="MBK1810610.1"/>
    <property type="molecule type" value="Genomic_DNA"/>
</dbReference>
<evidence type="ECO:0000313" key="3">
    <source>
        <dbReference type="Proteomes" id="UP000596739"/>
    </source>
</evidence>
<feature type="transmembrane region" description="Helical" evidence="1">
    <location>
        <begin position="195"/>
        <end position="219"/>
    </location>
</feature>
<proteinExistence type="predicted"/>
<evidence type="ECO:0000313" key="2">
    <source>
        <dbReference type="EMBL" id="MBK1810610.1"/>
    </source>
</evidence>
<accession>A0ABS1EMQ1</accession>
<dbReference type="SUPFAM" id="SSF55486">
    <property type="entry name" value="Metalloproteases ('zincins'), catalytic domain"/>
    <property type="match status" value="1"/>
</dbReference>
<feature type="transmembrane region" description="Helical" evidence="1">
    <location>
        <begin position="145"/>
        <end position="166"/>
    </location>
</feature>
<keyword evidence="3" id="KW-1185">Reference proteome</keyword>
<sequence>MFFDSTFLLLVPAMLISIYAQSKISSTFNKYSKVKSYNGYTGAQVARMILDDSGLHNVPIELVSGKLSDHYDPRQRVLRLSQDVYYNDSVASIGVAAHEVGHAIQHKNSYAPLIIRNTIIPAVNIGSNFSWILFVLGLMLSIRPLITLGILLFSAVVVFQLITLPVEFNASNRALKILKSRNILYPDEVKGAQKVLSAAAMTYVAATLMAISQLLRLIVISDRDR</sequence>
<comment type="caution">
    <text evidence="2">The sequence shown here is derived from an EMBL/GenBank/DDBJ whole genome shotgun (WGS) entry which is preliminary data.</text>
</comment>
<keyword evidence="1" id="KW-0472">Membrane</keyword>
<dbReference type="InterPro" id="IPR007395">
    <property type="entry name" value="Zn_peptidase_2"/>
</dbReference>
<dbReference type="Pfam" id="PF04298">
    <property type="entry name" value="Zn_peptidase_2"/>
    <property type="match status" value="1"/>
</dbReference>
<dbReference type="RefSeq" id="WP_200267976.1">
    <property type="nucleotide sequence ID" value="NZ_JAENHN010000026.1"/>
</dbReference>
<keyword evidence="1" id="KW-0812">Transmembrane</keyword>
<reference evidence="3" key="1">
    <citation type="submission" date="2021-01" db="EMBL/GenBank/DDBJ databases">
        <title>Genome public.</title>
        <authorList>
            <person name="Liu C."/>
            <person name="Sun Q."/>
        </authorList>
    </citation>
    <scope>NUCLEOTIDE SEQUENCE [LARGE SCALE GENOMIC DNA]</scope>
    <source>
        <strain evidence="3">YIM B02505</strain>
    </source>
</reference>
<protein>
    <submittedName>
        <fullName evidence="2">Zinc metallopeptidase</fullName>
    </submittedName>
</protein>
<organism evidence="2 3">
    <name type="scientific">Clostridium yunnanense</name>
    <dbReference type="NCBI Taxonomy" id="2800325"/>
    <lineage>
        <taxon>Bacteria</taxon>
        <taxon>Bacillati</taxon>
        <taxon>Bacillota</taxon>
        <taxon>Clostridia</taxon>
        <taxon>Eubacteriales</taxon>
        <taxon>Clostridiaceae</taxon>
        <taxon>Clostridium</taxon>
    </lineage>
</organism>
<dbReference type="PANTHER" id="PTHR36434">
    <property type="entry name" value="MEMBRANE PROTEASE YUGP-RELATED"/>
    <property type="match status" value="1"/>
</dbReference>